<dbReference type="Proteomes" id="UP001172102">
    <property type="component" value="Unassembled WGS sequence"/>
</dbReference>
<keyword evidence="7" id="KW-0653">Protein transport</keyword>
<dbReference type="GO" id="GO:0005484">
    <property type="term" value="F:SNAP receptor activity"/>
    <property type="evidence" value="ECO:0007669"/>
    <property type="project" value="TreeGrafter"/>
</dbReference>
<name>A0AA40A957_9PEZI</name>
<feature type="compositionally biased region" description="Polar residues" evidence="11">
    <location>
        <begin position="216"/>
        <end position="227"/>
    </location>
</feature>
<feature type="transmembrane region" description="Helical" evidence="12">
    <location>
        <begin position="340"/>
        <end position="358"/>
    </location>
</feature>
<keyword evidence="14" id="KW-1185">Reference proteome</keyword>
<dbReference type="GO" id="GO:0005789">
    <property type="term" value="C:endoplasmic reticulum membrane"/>
    <property type="evidence" value="ECO:0007669"/>
    <property type="project" value="UniProtKB-SubCell"/>
</dbReference>
<keyword evidence="10" id="KW-0175">Coiled coil</keyword>
<comment type="caution">
    <text evidence="13">The sequence shown here is derived from an EMBL/GenBank/DDBJ whole genome shotgun (WGS) entry which is preliminary data.</text>
</comment>
<evidence type="ECO:0000313" key="14">
    <source>
        <dbReference type="Proteomes" id="UP001172102"/>
    </source>
</evidence>
<keyword evidence="9 12" id="KW-0472">Membrane</keyword>
<keyword evidence="8 12" id="KW-1133">Transmembrane helix</keyword>
<evidence type="ECO:0000256" key="5">
    <source>
        <dbReference type="ARBA" id="ARBA00022824"/>
    </source>
</evidence>
<organism evidence="13 14">
    <name type="scientific">Lasiosphaeris hirsuta</name>
    <dbReference type="NCBI Taxonomy" id="260670"/>
    <lineage>
        <taxon>Eukaryota</taxon>
        <taxon>Fungi</taxon>
        <taxon>Dikarya</taxon>
        <taxon>Ascomycota</taxon>
        <taxon>Pezizomycotina</taxon>
        <taxon>Sordariomycetes</taxon>
        <taxon>Sordariomycetidae</taxon>
        <taxon>Sordariales</taxon>
        <taxon>Lasiosphaeriaceae</taxon>
        <taxon>Lasiosphaeris</taxon>
    </lineage>
</organism>
<evidence type="ECO:0008006" key="15">
    <source>
        <dbReference type="Google" id="ProtNLM"/>
    </source>
</evidence>
<feature type="coiled-coil region" evidence="10">
    <location>
        <begin position="21"/>
        <end position="114"/>
    </location>
</feature>
<reference evidence="13" key="1">
    <citation type="submission" date="2023-06" db="EMBL/GenBank/DDBJ databases">
        <title>Genome-scale phylogeny and comparative genomics of the fungal order Sordariales.</title>
        <authorList>
            <consortium name="Lawrence Berkeley National Laboratory"/>
            <person name="Hensen N."/>
            <person name="Bonometti L."/>
            <person name="Westerberg I."/>
            <person name="Brannstrom I.O."/>
            <person name="Guillou S."/>
            <person name="Cros-Aarteil S."/>
            <person name="Calhoun S."/>
            <person name="Haridas S."/>
            <person name="Kuo A."/>
            <person name="Mondo S."/>
            <person name="Pangilinan J."/>
            <person name="Riley R."/>
            <person name="Labutti K."/>
            <person name="Andreopoulos B."/>
            <person name="Lipzen A."/>
            <person name="Chen C."/>
            <person name="Yanf M."/>
            <person name="Daum C."/>
            <person name="Ng V."/>
            <person name="Clum A."/>
            <person name="Steindorff A."/>
            <person name="Ohm R."/>
            <person name="Martin F."/>
            <person name="Silar P."/>
            <person name="Natvig D."/>
            <person name="Lalanne C."/>
            <person name="Gautier V."/>
            <person name="Ament-Velasquez S.L."/>
            <person name="Kruys A."/>
            <person name="Hutchinson M.I."/>
            <person name="Powell A.J."/>
            <person name="Barry K."/>
            <person name="Miller A.N."/>
            <person name="Grigoriev I.V."/>
            <person name="Debuchy R."/>
            <person name="Gladieux P."/>
            <person name="Thoren M.H."/>
            <person name="Johannesson H."/>
        </authorList>
    </citation>
    <scope>NUCLEOTIDE SEQUENCE</scope>
    <source>
        <strain evidence="13">SMH4607-1</strain>
    </source>
</reference>
<keyword evidence="5" id="KW-0256">Endoplasmic reticulum</keyword>
<evidence type="ECO:0000256" key="2">
    <source>
        <dbReference type="ARBA" id="ARBA00007891"/>
    </source>
</evidence>
<proteinExistence type="inferred from homology"/>
<dbReference type="InterPro" id="IPR019150">
    <property type="entry name" value="Vesicle_transport_protein_Use1"/>
</dbReference>
<comment type="similarity">
    <text evidence="2">Belongs to the USE1 family.</text>
</comment>
<sequence length="363" mass="39478">MVRLIHGIAVPAPSTRQADPLTDLNRLLDRLQQTILRADAEREARLRASEFEREKAQTNIRYAQSLLTKLEQEAIAVKVHARRHEMQADLNRKREALDQLVDRLNDLAEIAAAEANNDDDDTSEGEDILADIIATPSESLDSSRSPDAPPEDPDEAASAADPVPNTLEAHQPPVKEEEDASPKEEPQQSDPPPTATTTTSQALRPRRAAADSSSSEKPAQAQTTGTSPSPPSLALFGDRAVATSHAHAPGATAATATEEAILDHQRAEQDLLSEAILKLAGDLKASSHAFAATLDEDKEVVERAGEGMNRTGEGMQAVTRRMGTLQRMTEGEGWWGRMRLYAQVYGLMVVLVLVVFVLPKLRF</sequence>
<evidence type="ECO:0000313" key="13">
    <source>
        <dbReference type="EMBL" id="KAK0711582.1"/>
    </source>
</evidence>
<dbReference type="GO" id="GO:0015031">
    <property type="term" value="P:protein transport"/>
    <property type="evidence" value="ECO:0007669"/>
    <property type="project" value="UniProtKB-KW"/>
</dbReference>
<dbReference type="GO" id="GO:0031201">
    <property type="term" value="C:SNARE complex"/>
    <property type="evidence" value="ECO:0007669"/>
    <property type="project" value="TreeGrafter"/>
</dbReference>
<dbReference type="PANTHER" id="PTHR13050:SF7">
    <property type="entry name" value="VESICLE TRANSPORT PROTEIN USE1"/>
    <property type="match status" value="1"/>
</dbReference>
<comment type="subcellular location">
    <subcellularLocation>
        <location evidence="1">Endoplasmic reticulum membrane</location>
        <topology evidence="1">Single-pass type IV membrane protein</topology>
    </subcellularLocation>
</comment>
<dbReference type="AlphaFoldDB" id="A0AA40A957"/>
<evidence type="ECO:0000256" key="7">
    <source>
        <dbReference type="ARBA" id="ARBA00022927"/>
    </source>
</evidence>
<keyword evidence="4 12" id="KW-0812">Transmembrane</keyword>
<protein>
    <recommendedName>
        <fullName evidence="15">Synaptobrevin</fullName>
    </recommendedName>
</protein>
<dbReference type="GO" id="GO:0006890">
    <property type="term" value="P:retrograde vesicle-mediated transport, Golgi to endoplasmic reticulum"/>
    <property type="evidence" value="ECO:0007669"/>
    <property type="project" value="TreeGrafter"/>
</dbReference>
<dbReference type="PANTHER" id="PTHR13050">
    <property type="entry name" value="USE1-LIKE PROTEIN"/>
    <property type="match status" value="1"/>
</dbReference>
<gene>
    <name evidence="13" type="ORF">B0H67DRAFT_611635</name>
</gene>
<evidence type="ECO:0000256" key="9">
    <source>
        <dbReference type="ARBA" id="ARBA00023136"/>
    </source>
</evidence>
<keyword evidence="6" id="KW-0931">ER-Golgi transport</keyword>
<evidence type="ECO:0000256" key="10">
    <source>
        <dbReference type="SAM" id="Coils"/>
    </source>
</evidence>
<evidence type="ECO:0000256" key="1">
    <source>
        <dbReference type="ARBA" id="ARBA00004163"/>
    </source>
</evidence>
<evidence type="ECO:0000256" key="8">
    <source>
        <dbReference type="ARBA" id="ARBA00022989"/>
    </source>
</evidence>
<evidence type="ECO:0000256" key="3">
    <source>
        <dbReference type="ARBA" id="ARBA00022448"/>
    </source>
</evidence>
<evidence type="ECO:0000256" key="11">
    <source>
        <dbReference type="SAM" id="MobiDB-lite"/>
    </source>
</evidence>
<evidence type="ECO:0000256" key="12">
    <source>
        <dbReference type="SAM" id="Phobius"/>
    </source>
</evidence>
<evidence type="ECO:0000256" key="6">
    <source>
        <dbReference type="ARBA" id="ARBA00022892"/>
    </source>
</evidence>
<dbReference type="EMBL" id="JAUKUA010000005">
    <property type="protein sequence ID" value="KAK0711582.1"/>
    <property type="molecule type" value="Genomic_DNA"/>
</dbReference>
<accession>A0AA40A957</accession>
<keyword evidence="3" id="KW-0813">Transport</keyword>
<feature type="region of interest" description="Disordered" evidence="11">
    <location>
        <begin position="135"/>
        <end position="235"/>
    </location>
</feature>
<evidence type="ECO:0000256" key="4">
    <source>
        <dbReference type="ARBA" id="ARBA00022692"/>
    </source>
</evidence>